<keyword evidence="4" id="KW-1185">Reference proteome</keyword>
<dbReference type="RefSeq" id="WP_188380833.1">
    <property type="nucleotide sequence ID" value="NZ_BMDI01000001.1"/>
</dbReference>
<feature type="domain" description="Class II aldolase/adducin N-terminal" evidence="2">
    <location>
        <begin position="26"/>
        <end position="206"/>
    </location>
</feature>
<dbReference type="NCBIfam" id="NF005451">
    <property type="entry name" value="PRK07044.1"/>
    <property type="match status" value="1"/>
</dbReference>
<dbReference type="AlphaFoldDB" id="A0A8J3F6G1"/>
<dbReference type="EMBL" id="BMDI01000001">
    <property type="protein sequence ID" value="GGI19084.1"/>
    <property type="molecule type" value="Genomic_DNA"/>
</dbReference>
<gene>
    <name evidence="3" type="ORF">GCM10008066_17310</name>
</gene>
<sequence>MNDASRLPVDSPVPAGMSAEEWQTRVDLAACYRLCALKNWDDLIYTHISAMVPGEEGRYLINPFGWRFDEITASSLVKIDINGKIIGDQTARVNVTGFAIHGAVHTARADAICVMHLHNENGVAVGMQKGGLLPLSQHALRFYEQMGYHDYEGLALSAAEQGRLIAHLGTYPAMLLRNHGTLISGRTIAEAYTLMDTLDKACSFQLKAQSGGGPLNIPPPEVCAKTYKELLGDGSPEGILEWPALLRKLDAIDPSYRN</sequence>
<evidence type="ECO:0000313" key="3">
    <source>
        <dbReference type="EMBL" id="GGI19084.1"/>
    </source>
</evidence>
<dbReference type="SUPFAM" id="SSF53639">
    <property type="entry name" value="AraD/HMP-PK domain-like"/>
    <property type="match status" value="1"/>
</dbReference>
<reference evidence="4" key="1">
    <citation type="journal article" date="2019" name="Int. J. Syst. Evol. Microbiol.">
        <title>The Global Catalogue of Microorganisms (GCM) 10K type strain sequencing project: providing services to taxonomists for standard genome sequencing and annotation.</title>
        <authorList>
            <consortium name="The Broad Institute Genomics Platform"/>
            <consortium name="The Broad Institute Genome Sequencing Center for Infectious Disease"/>
            <person name="Wu L."/>
            <person name="Ma J."/>
        </authorList>
    </citation>
    <scope>NUCLEOTIDE SEQUENCE [LARGE SCALE GENOMIC DNA]</scope>
    <source>
        <strain evidence="4">CCM 2767</strain>
    </source>
</reference>
<evidence type="ECO:0000259" key="2">
    <source>
        <dbReference type="SMART" id="SM01007"/>
    </source>
</evidence>
<comment type="similarity">
    <text evidence="1">Belongs to the aldolase class II family.</text>
</comment>
<name>A0A8J3F6G1_9BURK</name>
<dbReference type="InterPro" id="IPR036409">
    <property type="entry name" value="Aldolase_II/adducin_N_sf"/>
</dbReference>
<dbReference type="PANTHER" id="PTHR10672">
    <property type="entry name" value="ADDUCIN"/>
    <property type="match status" value="1"/>
</dbReference>
<dbReference type="InterPro" id="IPR051017">
    <property type="entry name" value="Aldolase-II_Adducin_sf"/>
</dbReference>
<comment type="caution">
    <text evidence="3">The sequence shown here is derived from an EMBL/GenBank/DDBJ whole genome shotgun (WGS) entry which is preliminary data.</text>
</comment>
<dbReference type="Gene3D" id="3.40.225.10">
    <property type="entry name" value="Class II aldolase/adducin N-terminal domain"/>
    <property type="match status" value="1"/>
</dbReference>
<accession>A0A8J3F6G1</accession>
<dbReference type="Pfam" id="PF00596">
    <property type="entry name" value="Aldolase_II"/>
    <property type="match status" value="1"/>
</dbReference>
<dbReference type="Proteomes" id="UP000642180">
    <property type="component" value="Unassembled WGS sequence"/>
</dbReference>
<evidence type="ECO:0000313" key="4">
    <source>
        <dbReference type="Proteomes" id="UP000642180"/>
    </source>
</evidence>
<dbReference type="InterPro" id="IPR001303">
    <property type="entry name" value="Aldolase_II/adducin_N"/>
</dbReference>
<organism evidence="3 4">
    <name type="scientific">Oxalicibacterium faecigallinarum</name>
    <dbReference type="NCBI Taxonomy" id="573741"/>
    <lineage>
        <taxon>Bacteria</taxon>
        <taxon>Pseudomonadati</taxon>
        <taxon>Pseudomonadota</taxon>
        <taxon>Betaproteobacteria</taxon>
        <taxon>Burkholderiales</taxon>
        <taxon>Oxalobacteraceae</taxon>
        <taxon>Oxalicibacterium</taxon>
    </lineage>
</organism>
<dbReference type="PANTHER" id="PTHR10672:SF3">
    <property type="entry name" value="PROTEIN HU-LI TAI SHAO"/>
    <property type="match status" value="1"/>
</dbReference>
<evidence type="ECO:0000256" key="1">
    <source>
        <dbReference type="ARBA" id="ARBA00037961"/>
    </source>
</evidence>
<dbReference type="GO" id="GO:0051015">
    <property type="term" value="F:actin filament binding"/>
    <property type="evidence" value="ECO:0007669"/>
    <property type="project" value="TreeGrafter"/>
</dbReference>
<dbReference type="GO" id="GO:0005856">
    <property type="term" value="C:cytoskeleton"/>
    <property type="evidence" value="ECO:0007669"/>
    <property type="project" value="TreeGrafter"/>
</dbReference>
<proteinExistence type="inferred from homology"/>
<protein>
    <submittedName>
        <fullName evidence="3">Class II aldolase</fullName>
    </submittedName>
</protein>
<dbReference type="SMART" id="SM01007">
    <property type="entry name" value="Aldolase_II"/>
    <property type="match status" value="1"/>
</dbReference>